<dbReference type="OrthoDB" id="9769319at2"/>
<evidence type="ECO:0000256" key="7">
    <source>
        <dbReference type="SAM" id="SignalP"/>
    </source>
</evidence>
<feature type="binding site" evidence="6">
    <location>
        <position position="81"/>
    </location>
    <ligand>
        <name>spermidine</name>
        <dbReference type="ChEBI" id="CHEBI:57834"/>
    </ligand>
</feature>
<evidence type="ECO:0000313" key="8">
    <source>
        <dbReference type="EMBL" id="TIC82053.1"/>
    </source>
</evidence>
<name>A0A4V4N7V3_9NEIS</name>
<evidence type="ECO:0000256" key="1">
    <source>
        <dbReference type="ARBA" id="ARBA00004418"/>
    </source>
</evidence>
<sequence>MKTVKGCALGLAMLGSVGVAQAAGTLNVYNWADYIAEGTVPAFEKSSGIKVRYDVYDSNEILRSKLMVGNSGYDVVVPTQYTVDMGIKAGMFEPLDRRLLPNWKYLDPQLLKLMEQFDPGNRYAVPYLWGLNTVGINVDKVKKALGGKLPDNPWDLVFKPEVVAKLKGCGVSVLDSAGVYFASALHWAGKNPNSNALLDYQALMPTLRAARQSYRTFNSASYTNELADGSVCVAMGYSGDLNTARKRAAEAGRGVNLAVLMPNKGLNIWVDSLTIPKGATNRVEAHRFINAMLEPKTAAANGNFVSYTPGVLAARDLMDKSLVSERVLFPSKDDLKGSFVTVALKPTTISGYTRLWQQLKAGR</sequence>
<dbReference type="SUPFAM" id="SSF53850">
    <property type="entry name" value="Periplasmic binding protein-like II"/>
    <property type="match status" value="1"/>
</dbReference>
<dbReference type="Gene3D" id="3.40.190.10">
    <property type="entry name" value="Periplasmic binding protein-like II"/>
    <property type="match status" value="2"/>
</dbReference>
<proteinExistence type="inferred from homology"/>
<accession>A0A4V4N7V3</accession>
<dbReference type="InterPro" id="IPR006059">
    <property type="entry name" value="SBP"/>
</dbReference>
<comment type="caution">
    <text evidence="8">The sequence shown here is derived from an EMBL/GenBank/DDBJ whole genome shotgun (WGS) entry which is preliminary data.</text>
</comment>
<keyword evidence="9" id="KW-1185">Reference proteome</keyword>
<evidence type="ECO:0000256" key="5">
    <source>
        <dbReference type="PIRNR" id="PIRNR019574"/>
    </source>
</evidence>
<comment type="subcellular location">
    <subcellularLocation>
        <location evidence="1 5">Periplasm</location>
    </subcellularLocation>
</comment>
<dbReference type="GO" id="GO:0042597">
    <property type="term" value="C:periplasmic space"/>
    <property type="evidence" value="ECO:0007669"/>
    <property type="project" value="UniProtKB-SubCell"/>
</dbReference>
<protein>
    <recommendedName>
        <fullName evidence="5">Putrescine-binding periplasmic protein</fullName>
    </recommendedName>
</protein>
<dbReference type="PIRSF" id="PIRSF019574">
    <property type="entry name" value="Periplasmic_polyamine_BP"/>
    <property type="match status" value="1"/>
</dbReference>
<dbReference type="Pfam" id="PF13416">
    <property type="entry name" value="SBP_bac_8"/>
    <property type="match status" value="1"/>
</dbReference>
<reference evidence="8 9" key="1">
    <citation type="submission" date="2019-04" db="EMBL/GenBank/DDBJ databases">
        <title>Crenobacter sp. nov.</title>
        <authorList>
            <person name="Shi S."/>
        </authorList>
    </citation>
    <scope>NUCLEOTIDE SEQUENCE [LARGE SCALE GENOMIC DNA]</scope>
    <source>
        <strain evidence="8 9">GY 70310</strain>
    </source>
</reference>
<keyword evidence="3 7" id="KW-0732">Signal</keyword>
<dbReference type="Proteomes" id="UP000308891">
    <property type="component" value="Unassembled WGS sequence"/>
</dbReference>
<dbReference type="AlphaFoldDB" id="A0A4V4N7V3"/>
<dbReference type="EMBL" id="STGJ01000010">
    <property type="protein sequence ID" value="TIC82053.1"/>
    <property type="molecule type" value="Genomic_DNA"/>
</dbReference>
<dbReference type="GO" id="GO:0015846">
    <property type="term" value="P:polyamine transport"/>
    <property type="evidence" value="ECO:0007669"/>
    <property type="project" value="InterPro"/>
</dbReference>
<gene>
    <name evidence="8" type="ORF">E5K04_09845</name>
</gene>
<comment type="function">
    <text evidence="5">Required for the activity of the bacterial periplasmic transport system of putrescine.</text>
</comment>
<keyword evidence="2 5" id="KW-0813">Transport</keyword>
<dbReference type="GO" id="GO:0019808">
    <property type="term" value="F:polyamine binding"/>
    <property type="evidence" value="ECO:0007669"/>
    <property type="project" value="InterPro"/>
</dbReference>
<evidence type="ECO:0000256" key="6">
    <source>
        <dbReference type="PIRSR" id="PIRSR019574-1"/>
    </source>
</evidence>
<dbReference type="RefSeq" id="WP_136553529.1">
    <property type="nucleotide sequence ID" value="NZ_STGJ01000010.1"/>
</dbReference>
<dbReference type="PRINTS" id="PR00909">
    <property type="entry name" value="SPERMDNBNDNG"/>
</dbReference>
<keyword evidence="4 5" id="KW-0574">Periplasm</keyword>
<evidence type="ECO:0000256" key="2">
    <source>
        <dbReference type="ARBA" id="ARBA00022448"/>
    </source>
</evidence>
<organism evidence="8 9">
    <name type="scientific">Crenobacter intestini</name>
    <dbReference type="NCBI Taxonomy" id="2563443"/>
    <lineage>
        <taxon>Bacteria</taxon>
        <taxon>Pseudomonadati</taxon>
        <taxon>Pseudomonadota</taxon>
        <taxon>Betaproteobacteria</taxon>
        <taxon>Neisseriales</taxon>
        <taxon>Neisseriaceae</taxon>
        <taxon>Crenobacter</taxon>
    </lineage>
</organism>
<feature type="chain" id="PRO_5020814352" description="Putrescine-binding periplasmic protein" evidence="7">
    <location>
        <begin position="23"/>
        <end position="363"/>
    </location>
</feature>
<evidence type="ECO:0000313" key="9">
    <source>
        <dbReference type="Proteomes" id="UP000308891"/>
    </source>
</evidence>
<dbReference type="PANTHER" id="PTHR30222">
    <property type="entry name" value="SPERMIDINE/PUTRESCINE-BINDING PERIPLASMIC PROTEIN"/>
    <property type="match status" value="1"/>
</dbReference>
<feature type="signal peptide" evidence="7">
    <location>
        <begin position="1"/>
        <end position="22"/>
    </location>
</feature>
<evidence type="ECO:0000256" key="3">
    <source>
        <dbReference type="ARBA" id="ARBA00022729"/>
    </source>
</evidence>
<evidence type="ECO:0000256" key="4">
    <source>
        <dbReference type="ARBA" id="ARBA00022764"/>
    </source>
</evidence>
<dbReference type="InterPro" id="IPR001188">
    <property type="entry name" value="Sperm_putr-bd"/>
</dbReference>
<comment type="similarity">
    <text evidence="5">Belongs to the bacterial solute-binding protein PotD/PotF family.</text>
</comment>
<dbReference type="PANTHER" id="PTHR30222:SF12">
    <property type="entry name" value="NORSPERMIDINE SENSOR"/>
    <property type="match status" value="1"/>
</dbReference>